<reference evidence="1 2" key="1">
    <citation type="submission" date="2019-07" db="EMBL/GenBank/DDBJ databases">
        <title>Whole genome shotgun sequence of Cyclobacterium qasimii NBRC 106168.</title>
        <authorList>
            <person name="Hosoyama A."/>
            <person name="Uohara A."/>
            <person name="Ohji S."/>
            <person name="Ichikawa N."/>
        </authorList>
    </citation>
    <scope>NUCLEOTIDE SEQUENCE [LARGE SCALE GENOMIC DNA]</scope>
    <source>
        <strain evidence="1 2">NBRC 106168</strain>
    </source>
</reference>
<dbReference type="Proteomes" id="UP000321301">
    <property type="component" value="Unassembled WGS sequence"/>
</dbReference>
<evidence type="ECO:0000313" key="2">
    <source>
        <dbReference type="Proteomes" id="UP000321301"/>
    </source>
</evidence>
<dbReference type="InterPro" id="IPR036412">
    <property type="entry name" value="HAD-like_sf"/>
</dbReference>
<proteinExistence type="predicted"/>
<dbReference type="InterPro" id="IPR023214">
    <property type="entry name" value="HAD_sf"/>
</dbReference>
<dbReference type="EMBL" id="BJYV01000007">
    <property type="protein sequence ID" value="GEO21563.1"/>
    <property type="molecule type" value="Genomic_DNA"/>
</dbReference>
<dbReference type="Gene3D" id="3.40.50.1000">
    <property type="entry name" value="HAD superfamily/HAD-like"/>
    <property type="match status" value="1"/>
</dbReference>
<organism evidence="1 2">
    <name type="scientific">Cyclobacterium qasimii</name>
    <dbReference type="NCBI Taxonomy" id="1350429"/>
    <lineage>
        <taxon>Bacteria</taxon>
        <taxon>Pseudomonadati</taxon>
        <taxon>Bacteroidota</taxon>
        <taxon>Cytophagia</taxon>
        <taxon>Cytophagales</taxon>
        <taxon>Cyclobacteriaceae</taxon>
        <taxon>Cyclobacterium</taxon>
    </lineage>
</organism>
<sequence>MVLWTYREGSLLEDAVRFCTENGVTFFAVNESYPGENNESEYPRKLNVDVFIDDRNIGGFLGWESVWQMLHPEGGDFHHQLKNSEAHFNYPHQRKKWWQFFGDSN</sequence>
<accession>A0A512CBH4</accession>
<dbReference type="SUPFAM" id="SSF56784">
    <property type="entry name" value="HAD-like"/>
    <property type="match status" value="1"/>
</dbReference>
<comment type="caution">
    <text evidence="1">The sequence shown here is derived from an EMBL/GenBank/DDBJ whole genome shotgun (WGS) entry which is preliminary data.</text>
</comment>
<gene>
    <name evidence="1" type="ORF">CQA01_20970</name>
</gene>
<dbReference type="AlphaFoldDB" id="A0A512CBH4"/>
<name>A0A512CBH4_9BACT</name>
<evidence type="ECO:0000313" key="1">
    <source>
        <dbReference type="EMBL" id="GEO21563.1"/>
    </source>
</evidence>
<protein>
    <submittedName>
        <fullName evidence="1">Uncharacterized protein</fullName>
    </submittedName>
</protein>
<keyword evidence="2" id="KW-1185">Reference proteome</keyword>